<name>A0A6N7XYM7_9FIRM</name>
<comment type="caution">
    <text evidence="1">The sequence shown here is derived from an EMBL/GenBank/DDBJ whole genome shotgun (WGS) entry which is preliminary data.</text>
</comment>
<dbReference type="Proteomes" id="UP000469523">
    <property type="component" value="Unassembled WGS sequence"/>
</dbReference>
<evidence type="ECO:0000313" key="2">
    <source>
        <dbReference type="Proteomes" id="UP000469523"/>
    </source>
</evidence>
<proteinExistence type="predicted"/>
<keyword evidence="2" id="KW-1185">Reference proteome</keyword>
<evidence type="ECO:0008006" key="3">
    <source>
        <dbReference type="Google" id="ProtNLM"/>
    </source>
</evidence>
<sequence length="384" mass="44365">MKLGMIIYYRKNILREGDYMLTKDDKILIYPFSYKAFSIVKLLVENKFNIIVATEDGTGLIGKDIAFSVNRKKSDVSVLKYSDELLEEVDLLFIPEGYIGDPINEGTKDVLQKAIKTNKRIISSLKLDEENKHLLEYSKYIDLLTTKNLKIDSYLTRIKENRLSFFIPNIPVIYVGGVFDIVDNNYITISLKQKFKENGYRACCIMADNSGKLFDCLTFPKNFINNGLSIEDRIMELNNYIRACVELIKPHVIIIQIPFGMIRYNKYFENSFGSYAFMISQAIKSDYFICASTPELIDSRYFKELSSIFDRQFNSAIDALHISNCELDIPMINRASKVEVIFSNESKINDIIGNLNKDLNFKVFNVFMEKDLENLFQDIIEQLG</sequence>
<evidence type="ECO:0000313" key="1">
    <source>
        <dbReference type="EMBL" id="MSU01595.1"/>
    </source>
</evidence>
<dbReference type="EMBL" id="VUNQ01000016">
    <property type="protein sequence ID" value="MSU01595.1"/>
    <property type="molecule type" value="Genomic_DNA"/>
</dbReference>
<dbReference type="AlphaFoldDB" id="A0A6N7XYM7"/>
<accession>A0A6N7XYM7</accession>
<organism evidence="1 2">
    <name type="scientific">Tissierella pigra</name>
    <dbReference type="NCBI Taxonomy" id="2607614"/>
    <lineage>
        <taxon>Bacteria</taxon>
        <taxon>Bacillati</taxon>
        <taxon>Bacillota</taxon>
        <taxon>Tissierellia</taxon>
        <taxon>Tissierellales</taxon>
        <taxon>Tissierellaceae</taxon>
        <taxon>Tissierella</taxon>
    </lineage>
</organism>
<gene>
    <name evidence="1" type="ORF">FYJ83_08970</name>
</gene>
<dbReference type="RefSeq" id="WP_154440005.1">
    <property type="nucleotide sequence ID" value="NZ_JAHLPJ010000001.1"/>
</dbReference>
<reference evidence="1 2" key="1">
    <citation type="submission" date="2019-09" db="EMBL/GenBank/DDBJ databases">
        <title>In-depth cultivation of the pig gut microbiome towards novel bacterial diversity and tailored functional studies.</title>
        <authorList>
            <person name="Wylensek D."/>
            <person name="Hitch T.C.A."/>
            <person name="Clavel T."/>
        </authorList>
    </citation>
    <scope>NUCLEOTIDE SEQUENCE [LARGE SCALE GENOMIC DNA]</scope>
    <source>
        <strain evidence="1 2">WCA3-693-APC-4?</strain>
    </source>
</reference>
<protein>
    <recommendedName>
        <fullName evidence="3">TIGR04066 family peptide maturation system protein</fullName>
    </recommendedName>
</protein>